<dbReference type="Gene3D" id="3.30.2010.10">
    <property type="entry name" value="Metalloproteases ('zincins'), catalytic domain"/>
    <property type="match status" value="1"/>
</dbReference>
<comment type="cofactor">
    <cofactor evidence="6">
        <name>Zn(2+)</name>
        <dbReference type="ChEBI" id="CHEBI:29105"/>
    </cofactor>
    <text evidence="6">Binds 1 zinc ion per subunit.</text>
</comment>
<dbReference type="GO" id="GO:0004222">
    <property type="term" value="F:metalloendopeptidase activity"/>
    <property type="evidence" value="ECO:0007669"/>
    <property type="project" value="InterPro"/>
</dbReference>
<dbReference type="Proteomes" id="UP000541810">
    <property type="component" value="Unassembled WGS sequence"/>
</dbReference>
<dbReference type="AlphaFoldDB" id="A0A7X0LLK9"/>
<keyword evidence="1 6" id="KW-0645">Protease</keyword>
<protein>
    <submittedName>
        <fullName evidence="8">Putative Zn-dependent protease</fullName>
    </submittedName>
</protein>
<evidence type="ECO:0000256" key="4">
    <source>
        <dbReference type="ARBA" id="ARBA00022833"/>
    </source>
</evidence>
<organism evidence="8 9">
    <name type="scientific">Algisphaera agarilytica</name>
    <dbReference type="NCBI Taxonomy" id="1385975"/>
    <lineage>
        <taxon>Bacteria</taxon>
        <taxon>Pseudomonadati</taxon>
        <taxon>Planctomycetota</taxon>
        <taxon>Phycisphaerae</taxon>
        <taxon>Phycisphaerales</taxon>
        <taxon>Phycisphaeraceae</taxon>
        <taxon>Algisphaera</taxon>
    </lineage>
</organism>
<evidence type="ECO:0000259" key="7">
    <source>
        <dbReference type="Pfam" id="PF01435"/>
    </source>
</evidence>
<keyword evidence="5 6" id="KW-0482">Metalloprotease</keyword>
<proteinExistence type="inferred from homology"/>
<keyword evidence="2" id="KW-0479">Metal-binding</keyword>
<evidence type="ECO:0000256" key="6">
    <source>
        <dbReference type="RuleBase" id="RU003983"/>
    </source>
</evidence>
<accession>A0A7X0LLK9</accession>
<reference evidence="8 9" key="1">
    <citation type="submission" date="2020-08" db="EMBL/GenBank/DDBJ databases">
        <title>Genomic Encyclopedia of Type Strains, Phase IV (KMG-IV): sequencing the most valuable type-strain genomes for metagenomic binning, comparative biology and taxonomic classification.</title>
        <authorList>
            <person name="Goeker M."/>
        </authorList>
    </citation>
    <scope>NUCLEOTIDE SEQUENCE [LARGE SCALE GENOMIC DNA]</scope>
    <source>
        <strain evidence="8 9">DSM 103725</strain>
    </source>
</reference>
<dbReference type="PROSITE" id="PS51257">
    <property type="entry name" value="PROKAR_LIPOPROTEIN"/>
    <property type="match status" value="1"/>
</dbReference>
<dbReference type="InterPro" id="IPR051156">
    <property type="entry name" value="Mito/Outer_Membr_Metalloprot"/>
</dbReference>
<evidence type="ECO:0000256" key="3">
    <source>
        <dbReference type="ARBA" id="ARBA00022801"/>
    </source>
</evidence>
<dbReference type="GO" id="GO:0046872">
    <property type="term" value="F:metal ion binding"/>
    <property type="evidence" value="ECO:0007669"/>
    <property type="project" value="UniProtKB-KW"/>
</dbReference>
<evidence type="ECO:0000256" key="5">
    <source>
        <dbReference type="ARBA" id="ARBA00023049"/>
    </source>
</evidence>
<dbReference type="InterPro" id="IPR001915">
    <property type="entry name" value="Peptidase_M48"/>
</dbReference>
<evidence type="ECO:0000313" key="9">
    <source>
        <dbReference type="Proteomes" id="UP000541810"/>
    </source>
</evidence>
<sequence>MRMFNGLKSLAAAVVLGVGVLGSSTGCVTNPATGKSSLNLISEEKEIAIGTDAEPQFIQENGGLVQSQVLTDYVSKLGHELAAVSERPHLPWNFNVLDSDQINAFALPGGKVFMSRGLLERMTNEAQLAGVLGHEVGHVTAQHVNSRMSQALIIQGIAIGTAVAGEVTDDDTLRVLGVGAGVGGGVYLLKFGRDQESESDMLGVRYMTRLGYNPYGQVQVMEILKEAQGGGGGAEFFSTHPLPQTRIDRLNKLIADQYPGAGRSTAQNDAYGQSDQFRFGEDSFKRNVLDELKKLPAPKAAQIGPKLRGYLAAVECGGEDHVH</sequence>
<dbReference type="GO" id="GO:0016020">
    <property type="term" value="C:membrane"/>
    <property type="evidence" value="ECO:0007669"/>
    <property type="project" value="TreeGrafter"/>
</dbReference>
<comment type="similarity">
    <text evidence="6">Belongs to the peptidase M48 family.</text>
</comment>
<dbReference type="RefSeq" id="WP_184678610.1">
    <property type="nucleotide sequence ID" value="NZ_JACHGY010000001.1"/>
</dbReference>
<keyword evidence="4 6" id="KW-0862">Zinc</keyword>
<dbReference type="PANTHER" id="PTHR22726">
    <property type="entry name" value="METALLOENDOPEPTIDASE OMA1"/>
    <property type="match status" value="1"/>
</dbReference>
<keyword evidence="9" id="KW-1185">Reference proteome</keyword>
<comment type="caution">
    <text evidence="8">The sequence shown here is derived from an EMBL/GenBank/DDBJ whole genome shotgun (WGS) entry which is preliminary data.</text>
</comment>
<gene>
    <name evidence="8" type="ORF">HNQ40_002923</name>
</gene>
<evidence type="ECO:0000256" key="2">
    <source>
        <dbReference type="ARBA" id="ARBA00022723"/>
    </source>
</evidence>
<dbReference type="Pfam" id="PF01435">
    <property type="entry name" value="Peptidase_M48"/>
    <property type="match status" value="1"/>
</dbReference>
<feature type="domain" description="Peptidase M48" evidence="7">
    <location>
        <begin position="72"/>
        <end position="252"/>
    </location>
</feature>
<keyword evidence="3 6" id="KW-0378">Hydrolase</keyword>
<evidence type="ECO:0000313" key="8">
    <source>
        <dbReference type="EMBL" id="MBB6431117.1"/>
    </source>
</evidence>
<dbReference type="CDD" id="cd07333">
    <property type="entry name" value="M48C_bepA_like"/>
    <property type="match status" value="1"/>
</dbReference>
<dbReference type="EMBL" id="JACHGY010000001">
    <property type="protein sequence ID" value="MBB6431117.1"/>
    <property type="molecule type" value="Genomic_DNA"/>
</dbReference>
<dbReference type="PANTHER" id="PTHR22726:SF1">
    <property type="entry name" value="METALLOENDOPEPTIDASE OMA1, MITOCHONDRIAL"/>
    <property type="match status" value="1"/>
</dbReference>
<evidence type="ECO:0000256" key="1">
    <source>
        <dbReference type="ARBA" id="ARBA00022670"/>
    </source>
</evidence>
<dbReference type="GO" id="GO:0051603">
    <property type="term" value="P:proteolysis involved in protein catabolic process"/>
    <property type="evidence" value="ECO:0007669"/>
    <property type="project" value="TreeGrafter"/>
</dbReference>
<name>A0A7X0LLK9_9BACT</name>